<dbReference type="Pfam" id="PF00381">
    <property type="entry name" value="PTS-HPr"/>
    <property type="match status" value="1"/>
</dbReference>
<feature type="domain" description="HPr" evidence="6">
    <location>
        <begin position="38"/>
        <end position="126"/>
    </location>
</feature>
<dbReference type="InterPro" id="IPR035895">
    <property type="entry name" value="HPr-like_sf"/>
</dbReference>
<evidence type="ECO:0000259" key="6">
    <source>
        <dbReference type="PROSITE" id="PS51350"/>
    </source>
</evidence>
<dbReference type="CDD" id="cd00367">
    <property type="entry name" value="PTS-HPr_like"/>
    <property type="match status" value="1"/>
</dbReference>
<name>A0ABP8R6D7_9ACTN</name>
<sequence length="126" mass="12894">MPLRETVRAAPGQRTGIVAALARLADDRQAQSKKEYPMAERQVTVASPVGLHARPAAALVKAVAAAGIPVTLARAGGAPVDARSLLAVLSLSVQRGDQVVVAAQGPTAEDVLDRLAALLETADELG</sequence>
<dbReference type="SUPFAM" id="SSF55594">
    <property type="entry name" value="HPr-like"/>
    <property type="match status" value="1"/>
</dbReference>
<evidence type="ECO:0000313" key="8">
    <source>
        <dbReference type="Proteomes" id="UP001500503"/>
    </source>
</evidence>
<accession>A0ABP8R6D7</accession>
<evidence type="ECO:0000256" key="4">
    <source>
        <dbReference type="ARBA" id="ARBA00022490"/>
    </source>
</evidence>
<organism evidence="7 8">
    <name type="scientific">Actinoallomurus oryzae</name>
    <dbReference type="NCBI Taxonomy" id="502180"/>
    <lineage>
        <taxon>Bacteria</taxon>
        <taxon>Bacillati</taxon>
        <taxon>Actinomycetota</taxon>
        <taxon>Actinomycetes</taxon>
        <taxon>Streptosporangiales</taxon>
        <taxon>Thermomonosporaceae</taxon>
        <taxon>Actinoallomurus</taxon>
    </lineage>
</organism>
<dbReference type="PANTHER" id="PTHR33705:SF2">
    <property type="entry name" value="PHOSPHOCARRIER PROTEIN NPR"/>
    <property type="match status" value="1"/>
</dbReference>
<dbReference type="PROSITE" id="PS51350">
    <property type="entry name" value="PTS_HPR_DOM"/>
    <property type="match status" value="1"/>
</dbReference>
<reference evidence="8" key="1">
    <citation type="journal article" date="2019" name="Int. J. Syst. Evol. Microbiol.">
        <title>The Global Catalogue of Microorganisms (GCM) 10K type strain sequencing project: providing services to taxonomists for standard genome sequencing and annotation.</title>
        <authorList>
            <consortium name="The Broad Institute Genomics Platform"/>
            <consortium name="The Broad Institute Genome Sequencing Center for Infectious Disease"/>
            <person name="Wu L."/>
            <person name="Ma J."/>
        </authorList>
    </citation>
    <scope>NUCLEOTIDE SEQUENCE [LARGE SCALE GENOMIC DNA]</scope>
    <source>
        <strain evidence="8">JCM 17933</strain>
    </source>
</reference>
<keyword evidence="5" id="KW-0598">Phosphotransferase system</keyword>
<dbReference type="PRINTS" id="PR00107">
    <property type="entry name" value="PHOSPHOCPHPR"/>
</dbReference>
<comment type="subcellular location">
    <subcellularLocation>
        <location evidence="2">Cytoplasm</location>
    </subcellularLocation>
</comment>
<evidence type="ECO:0000256" key="3">
    <source>
        <dbReference type="ARBA" id="ARBA00020422"/>
    </source>
</evidence>
<dbReference type="PROSITE" id="PS00369">
    <property type="entry name" value="PTS_HPR_HIS"/>
    <property type="match status" value="1"/>
</dbReference>
<dbReference type="InterPro" id="IPR001020">
    <property type="entry name" value="PTS_HPr_His_P_site"/>
</dbReference>
<evidence type="ECO:0000256" key="2">
    <source>
        <dbReference type="ARBA" id="ARBA00004496"/>
    </source>
</evidence>
<protein>
    <recommendedName>
        <fullName evidence="3">Phosphocarrier protein HPr</fullName>
    </recommendedName>
</protein>
<dbReference type="NCBIfam" id="TIGR01003">
    <property type="entry name" value="PTS_HPr_family"/>
    <property type="match status" value="1"/>
</dbReference>
<comment type="function">
    <text evidence="1">General (non sugar-specific) component of the phosphoenolpyruvate-dependent sugar phosphotransferase system (sugar PTS). This major carbohydrate active-transport system catalyzes the phosphorylation of incoming sugar substrates concomitantly with their translocation across the cell membrane. The phosphoryl group from phosphoenolpyruvate (PEP) is transferred to the phosphoryl carrier protein HPr by enzyme I. Phospho-HPr then transfers it to the PTS EIIA domain.</text>
</comment>
<evidence type="ECO:0000313" key="7">
    <source>
        <dbReference type="EMBL" id="GAA4519499.1"/>
    </source>
</evidence>
<evidence type="ECO:0000256" key="1">
    <source>
        <dbReference type="ARBA" id="ARBA00003681"/>
    </source>
</evidence>
<dbReference type="PANTHER" id="PTHR33705">
    <property type="entry name" value="PHOSPHOCARRIER PROTEIN HPR"/>
    <property type="match status" value="1"/>
</dbReference>
<evidence type="ECO:0000256" key="5">
    <source>
        <dbReference type="ARBA" id="ARBA00022683"/>
    </source>
</evidence>
<dbReference type="EMBL" id="BAABHF010000062">
    <property type="protein sequence ID" value="GAA4519499.1"/>
    <property type="molecule type" value="Genomic_DNA"/>
</dbReference>
<comment type="caution">
    <text evidence="7">The sequence shown here is derived from an EMBL/GenBank/DDBJ whole genome shotgun (WGS) entry which is preliminary data.</text>
</comment>
<keyword evidence="4" id="KW-0963">Cytoplasm</keyword>
<gene>
    <name evidence="7" type="ORF">GCM10023191_095130</name>
</gene>
<dbReference type="Gene3D" id="3.30.1340.10">
    <property type="entry name" value="HPr-like"/>
    <property type="match status" value="1"/>
</dbReference>
<keyword evidence="8" id="KW-1185">Reference proteome</keyword>
<dbReference type="InterPro" id="IPR000032">
    <property type="entry name" value="HPr-like"/>
</dbReference>
<proteinExistence type="predicted"/>
<dbReference type="InterPro" id="IPR050399">
    <property type="entry name" value="HPr"/>
</dbReference>
<dbReference type="Proteomes" id="UP001500503">
    <property type="component" value="Unassembled WGS sequence"/>
</dbReference>